<organism evidence="1 2">
    <name type="scientific">phage Lak_Megaphage_Sonny</name>
    <dbReference type="NCBI Taxonomy" id="3109229"/>
    <lineage>
        <taxon>Viruses</taxon>
        <taxon>Duplodnaviria</taxon>
        <taxon>Heunggongvirae</taxon>
        <taxon>Uroviricota</taxon>
        <taxon>Caudoviricetes</taxon>
        <taxon>Caudoviricetes code 15 clade</taxon>
    </lineage>
</organism>
<reference evidence="1 2" key="1">
    <citation type="submission" date="2023-11" db="EMBL/GenBank/DDBJ databases">
        <authorList>
            <person name="Cook R."/>
            <person name="Crisci M."/>
            <person name="Pye H."/>
            <person name="Adriaenssens E."/>
            <person name="Santini J."/>
        </authorList>
    </citation>
    <scope>NUCLEOTIDE SEQUENCE [LARGE SCALE GENOMIC DNA]</scope>
    <source>
        <strain evidence="1">Lak_Megaphage_Sonny</strain>
    </source>
</reference>
<evidence type="ECO:0000313" key="2">
    <source>
        <dbReference type="Proteomes" id="UP001358193"/>
    </source>
</evidence>
<proteinExistence type="predicted"/>
<protein>
    <submittedName>
        <fullName evidence="1">Uncharacterized protein</fullName>
    </submittedName>
</protein>
<keyword evidence="2" id="KW-1185">Reference proteome</keyword>
<accession>A0ABZ0Z6W6</accession>
<sequence length="424" mass="50619">MYKKLYENIMKRLSNVLSENFEITNDGYENFGKDFEDNEGELSRLQKKTVQTKSGMDVYYRFGKNGRGLTKEFMAIGEDIYQLSRKYYIVLDNQSYFDMADDVYDIMVHCTPMYDYNPNEINEGVWGFKPNESDSYWDYTHNLTKDLLKQLIDGLKQKKYNYEKYTYMGLVNGFLKADKIWDEVIYSHGIELYQAYEKAFNDLNEDKDNKDGWDDFNRYKKELKKTFNDFKKILKDKFGFEIEKKLKEKQEADKKPKKLTVKAVNESMEIEMNWEIPEELYDLYLGTTKDLKDGIYEAKYFSCTFKLKNGDCYYFPIGVRHSEKHAAWKLYRVKNGMFDEVKVTPFHMSCYDNVTWEIPEWASRYCIGTTKDLNNGIYKAKYYAHMFELENGSRYYSPIGVMRSDKMTPFEYFQVYNGEIKDTD</sequence>
<dbReference type="EMBL" id="OR769223">
    <property type="protein sequence ID" value="WQJ53773.1"/>
    <property type="molecule type" value="Genomic_DNA"/>
</dbReference>
<evidence type="ECO:0000313" key="1">
    <source>
        <dbReference type="EMBL" id="WQJ53773.1"/>
    </source>
</evidence>
<name>A0ABZ0Z6W6_9CAUD</name>
<dbReference type="Proteomes" id="UP001358193">
    <property type="component" value="Segment"/>
</dbReference>